<accession>A0A8T7H393</accession>
<dbReference type="AlphaFoldDB" id="A0A8T7H393"/>
<evidence type="ECO:0000259" key="8">
    <source>
        <dbReference type="PROSITE" id="PS51379"/>
    </source>
</evidence>
<keyword evidence="3" id="KW-0479">Metal-binding</keyword>
<evidence type="ECO:0000256" key="7">
    <source>
        <dbReference type="SAM" id="Phobius"/>
    </source>
</evidence>
<keyword evidence="2" id="KW-0004">4Fe-4S</keyword>
<dbReference type="PANTHER" id="PTHR30176">
    <property type="entry name" value="FERREDOXIN-TYPE PROTEIN NAPH"/>
    <property type="match status" value="1"/>
</dbReference>
<dbReference type="PROSITE" id="PS51379">
    <property type="entry name" value="4FE4S_FER_2"/>
    <property type="match status" value="2"/>
</dbReference>
<dbReference type="EMBL" id="JABMJE010000071">
    <property type="protein sequence ID" value="NQS78277.1"/>
    <property type="molecule type" value="Genomic_DNA"/>
</dbReference>
<dbReference type="InterPro" id="IPR017900">
    <property type="entry name" value="4Fe4S_Fe_S_CS"/>
</dbReference>
<evidence type="ECO:0000256" key="3">
    <source>
        <dbReference type="ARBA" id="ARBA00022723"/>
    </source>
</evidence>
<dbReference type="PROSITE" id="PS00198">
    <property type="entry name" value="4FE4S_FER_1"/>
    <property type="match status" value="2"/>
</dbReference>
<evidence type="ECO:0000256" key="2">
    <source>
        <dbReference type="ARBA" id="ARBA00022485"/>
    </source>
</evidence>
<dbReference type="Gene3D" id="3.30.70.20">
    <property type="match status" value="1"/>
</dbReference>
<organism evidence="9 10">
    <name type="scientific">Methanoculleus bourgensis</name>
    <dbReference type="NCBI Taxonomy" id="83986"/>
    <lineage>
        <taxon>Archaea</taxon>
        <taxon>Methanobacteriati</taxon>
        <taxon>Methanobacteriota</taxon>
        <taxon>Stenosarchaea group</taxon>
        <taxon>Methanomicrobia</taxon>
        <taxon>Methanomicrobiales</taxon>
        <taxon>Methanomicrobiaceae</taxon>
        <taxon>Methanoculleus</taxon>
    </lineage>
</organism>
<dbReference type="Pfam" id="PF00037">
    <property type="entry name" value="Fer4"/>
    <property type="match status" value="1"/>
</dbReference>
<dbReference type="GO" id="GO:0051539">
    <property type="term" value="F:4 iron, 4 sulfur cluster binding"/>
    <property type="evidence" value="ECO:0007669"/>
    <property type="project" value="UniProtKB-KW"/>
</dbReference>
<gene>
    <name evidence="9" type="ORF">HQQ74_06160</name>
</gene>
<protein>
    <submittedName>
        <fullName evidence="9">4Fe-4S binding protein</fullName>
    </submittedName>
</protein>
<keyword evidence="5" id="KW-0408">Iron</keyword>
<keyword evidence="7" id="KW-0812">Transmembrane</keyword>
<name>A0A8T7H393_9EURY</name>
<proteinExistence type="predicted"/>
<keyword evidence="6" id="KW-0411">Iron-sulfur</keyword>
<dbReference type="GO" id="GO:0016491">
    <property type="term" value="F:oxidoreductase activity"/>
    <property type="evidence" value="ECO:0007669"/>
    <property type="project" value="UniProtKB-ARBA"/>
</dbReference>
<comment type="caution">
    <text evidence="9">The sequence shown here is derived from an EMBL/GenBank/DDBJ whole genome shotgun (WGS) entry which is preliminary data.</text>
</comment>
<dbReference type="InterPro" id="IPR051684">
    <property type="entry name" value="Electron_Trans/Redox"/>
</dbReference>
<evidence type="ECO:0000256" key="6">
    <source>
        <dbReference type="ARBA" id="ARBA00023014"/>
    </source>
</evidence>
<dbReference type="GO" id="GO:0046872">
    <property type="term" value="F:metal ion binding"/>
    <property type="evidence" value="ECO:0007669"/>
    <property type="project" value="UniProtKB-KW"/>
</dbReference>
<evidence type="ECO:0000313" key="10">
    <source>
        <dbReference type="Proteomes" id="UP000737555"/>
    </source>
</evidence>
<sequence>MVVESIPKAVGFIYGLLAFVALTWLWYSGRFTRRRAMPFLIASVLLGFLVFAPVFPYQLQMVVLGNAAALGSPLPMALGGLLAFIVLALIVGRVICGQVCPAGAVQELMYLLPVKKHGRAESRVPVAVRAGVFLIFLVAGLGLSVNLLALIGLPGFFHLAVASVSFFVFLSIVLLSAVVYRPFCRYVCPYGALLAPAASRAFYRLRRTDVCIGCRKCERACPTGEADPSARLGECYLCGRCTEACPVEGALVYGRGDGKSR</sequence>
<dbReference type="Proteomes" id="UP000737555">
    <property type="component" value="Unassembled WGS sequence"/>
</dbReference>
<dbReference type="GO" id="GO:0005886">
    <property type="term" value="C:plasma membrane"/>
    <property type="evidence" value="ECO:0007669"/>
    <property type="project" value="TreeGrafter"/>
</dbReference>
<keyword evidence="4" id="KW-0249">Electron transport</keyword>
<feature type="transmembrane region" description="Helical" evidence="7">
    <location>
        <begin position="126"/>
        <end position="151"/>
    </location>
</feature>
<feature type="transmembrane region" description="Helical" evidence="7">
    <location>
        <begin position="39"/>
        <end position="57"/>
    </location>
</feature>
<feature type="transmembrane region" description="Helical" evidence="7">
    <location>
        <begin position="77"/>
        <end position="105"/>
    </location>
</feature>
<dbReference type="PANTHER" id="PTHR30176:SF3">
    <property type="entry name" value="FERREDOXIN-TYPE PROTEIN NAPH"/>
    <property type="match status" value="1"/>
</dbReference>
<keyword evidence="1" id="KW-0813">Transport</keyword>
<evidence type="ECO:0000313" key="9">
    <source>
        <dbReference type="EMBL" id="NQS78277.1"/>
    </source>
</evidence>
<dbReference type="Pfam" id="PF12801">
    <property type="entry name" value="Fer4_5"/>
    <property type="match status" value="2"/>
</dbReference>
<reference evidence="9" key="1">
    <citation type="submission" date="2020-05" db="EMBL/GenBank/DDBJ databases">
        <title>The first insight into the ecology of ammonia-tolerant syntrophic propionate oxidizing bacteria.</title>
        <authorList>
            <person name="Singh A."/>
            <person name="Schnurer A."/>
            <person name="Westerholm M."/>
        </authorList>
    </citation>
    <scope>NUCLEOTIDE SEQUENCE</scope>
    <source>
        <strain evidence="9">MAG54</strain>
    </source>
</reference>
<evidence type="ECO:0000256" key="5">
    <source>
        <dbReference type="ARBA" id="ARBA00023004"/>
    </source>
</evidence>
<evidence type="ECO:0000256" key="1">
    <source>
        <dbReference type="ARBA" id="ARBA00022448"/>
    </source>
</evidence>
<feature type="transmembrane region" description="Helical" evidence="7">
    <location>
        <begin position="157"/>
        <end position="180"/>
    </location>
</feature>
<dbReference type="InterPro" id="IPR017896">
    <property type="entry name" value="4Fe4S_Fe-S-bd"/>
</dbReference>
<feature type="transmembrane region" description="Helical" evidence="7">
    <location>
        <begin position="6"/>
        <end position="27"/>
    </location>
</feature>
<feature type="domain" description="4Fe-4S ferredoxin-type" evidence="8">
    <location>
        <begin position="202"/>
        <end position="231"/>
    </location>
</feature>
<dbReference type="SUPFAM" id="SSF54862">
    <property type="entry name" value="4Fe-4S ferredoxins"/>
    <property type="match status" value="1"/>
</dbReference>
<feature type="domain" description="4Fe-4S ferredoxin-type" evidence="8">
    <location>
        <begin position="234"/>
        <end position="256"/>
    </location>
</feature>
<evidence type="ECO:0000256" key="4">
    <source>
        <dbReference type="ARBA" id="ARBA00022982"/>
    </source>
</evidence>
<keyword evidence="7" id="KW-0472">Membrane</keyword>
<keyword evidence="7" id="KW-1133">Transmembrane helix</keyword>